<accession>A0A1M6UVV3</accession>
<keyword evidence="3 4" id="KW-0408">Iron</keyword>
<evidence type="ECO:0000313" key="9">
    <source>
        <dbReference type="Proteomes" id="UP000184031"/>
    </source>
</evidence>
<dbReference type="PROSITE" id="PS51007">
    <property type="entry name" value="CYTC"/>
    <property type="match status" value="1"/>
</dbReference>
<evidence type="ECO:0000256" key="1">
    <source>
        <dbReference type="ARBA" id="ARBA00022617"/>
    </source>
</evidence>
<evidence type="ECO:0000259" key="6">
    <source>
        <dbReference type="PROSITE" id="PS51007"/>
    </source>
</evidence>
<dbReference type="InterPro" id="IPR009056">
    <property type="entry name" value="Cyt_c-like_dom"/>
</dbReference>
<evidence type="ECO:0000313" key="7">
    <source>
        <dbReference type="EMBL" id="SFC23108.1"/>
    </source>
</evidence>
<dbReference type="Proteomes" id="UP000184031">
    <property type="component" value="Unassembled WGS sequence"/>
</dbReference>
<evidence type="ECO:0000256" key="3">
    <source>
        <dbReference type="ARBA" id="ARBA00023004"/>
    </source>
</evidence>
<reference evidence="8 9" key="1">
    <citation type="submission" date="2016-11" db="EMBL/GenBank/DDBJ databases">
        <authorList>
            <person name="Varghese N."/>
            <person name="Submissions S."/>
        </authorList>
    </citation>
    <scope>NUCLEOTIDE SEQUENCE [LARGE SCALE GENOMIC DNA]</scope>
    <source>
        <strain evidence="8 9">CGMCC 1.12174</strain>
        <strain evidence="7 10">DSM 26351</strain>
    </source>
</reference>
<dbReference type="Gene3D" id="1.10.760.10">
    <property type="entry name" value="Cytochrome c-like domain"/>
    <property type="match status" value="1"/>
</dbReference>
<organism evidence="8 9">
    <name type="scientific">Flagellimonas taeanensis</name>
    <dbReference type="NCBI Taxonomy" id="1005926"/>
    <lineage>
        <taxon>Bacteria</taxon>
        <taxon>Pseudomonadati</taxon>
        <taxon>Bacteroidota</taxon>
        <taxon>Flavobacteriia</taxon>
        <taxon>Flavobacteriales</taxon>
        <taxon>Flavobacteriaceae</taxon>
        <taxon>Flagellimonas</taxon>
    </lineage>
</organism>
<dbReference type="PANTHER" id="PTHR35008">
    <property type="entry name" value="BLL4482 PROTEIN-RELATED"/>
    <property type="match status" value="1"/>
</dbReference>
<evidence type="ECO:0000313" key="8">
    <source>
        <dbReference type="EMBL" id="SHK73255.1"/>
    </source>
</evidence>
<evidence type="ECO:0000256" key="4">
    <source>
        <dbReference type="PROSITE-ProRule" id="PRU00433"/>
    </source>
</evidence>
<dbReference type="Proteomes" id="UP000198940">
    <property type="component" value="Unassembled WGS sequence"/>
</dbReference>
<dbReference type="Pfam" id="PF00034">
    <property type="entry name" value="Cytochrom_C"/>
    <property type="match status" value="1"/>
</dbReference>
<keyword evidence="1 4" id="KW-0349">Heme</keyword>
<gene>
    <name evidence="7" type="ORF">SAMN04487891_107212</name>
    <name evidence="8" type="ORF">SAMN05216293_1793</name>
</gene>
<dbReference type="InterPro" id="IPR036909">
    <property type="entry name" value="Cyt_c-like_dom_sf"/>
</dbReference>
<evidence type="ECO:0000313" key="10">
    <source>
        <dbReference type="Proteomes" id="UP000198940"/>
    </source>
</evidence>
<dbReference type="AlphaFoldDB" id="A0A1M6UVV3"/>
<dbReference type="PROSITE" id="PS51257">
    <property type="entry name" value="PROKAR_LIPOPROTEIN"/>
    <property type="match status" value="1"/>
</dbReference>
<dbReference type="GO" id="GO:0020037">
    <property type="term" value="F:heme binding"/>
    <property type="evidence" value="ECO:0007669"/>
    <property type="project" value="InterPro"/>
</dbReference>
<name>A0A1M6UVV3_9FLAO</name>
<dbReference type="SUPFAM" id="SSF46626">
    <property type="entry name" value="Cytochrome c"/>
    <property type="match status" value="1"/>
</dbReference>
<evidence type="ECO:0000256" key="5">
    <source>
        <dbReference type="SAM" id="MobiDB-lite"/>
    </source>
</evidence>
<dbReference type="InterPro" id="IPR051459">
    <property type="entry name" value="Cytochrome_c-type_DH"/>
</dbReference>
<comment type="caution">
    <text evidence="8">The sequence shown here is derived from an EMBL/GenBank/DDBJ whole genome shotgun (WGS) entry which is preliminary data.</text>
</comment>
<dbReference type="PANTHER" id="PTHR35008:SF8">
    <property type="entry name" value="ALCOHOL DEHYDROGENASE CYTOCHROME C SUBUNIT"/>
    <property type="match status" value="1"/>
</dbReference>
<feature type="domain" description="Cytochrome c" evidence="6">
    <location>
        <begin position="39"/>
        <end position="178"/>
    </location>
</feature>
<feature type="compositionally biased region" description="Basic and acidic residues" evidence="5">
    <location>
        <begin position="70"/>
        <end position="81"/>
    </location>
</feature>
<dbReference type="GO" id="GO:0046872">
    <property type="term" value="F:metal ion binding"/>
    <property type="evidence" value="ECO:0007669"/>
    <property type="project" value="UniProtKB-KW"/>
</dbReference>
<proteinExistence type="predicted"/>
<keyword evidence="2 4" id="KW-0479">Metal-binding</keyword>
<dbReference type="STRING" id="1055723.SAMN05216293_1793"/>
<dbReference type="EMBL" id="FOKU01000007">
    <property type="protein sequence ID" value="SFC23108.1"/>
    <property type="molecule type" value="Genomic_DNA"/>
</dbReference>
<protein>
    <submittedName>
        <fullName evidence="8">Cytochrome c</fullName>
    </submittedName>
</protein>
<dbReference type="GO" id="GO:0009055">
    <property type="term" value="F:electron transfer activity"/>
    <property type="evidence" value="ECO:0007669"/>
    <property type="project" value="InterPro"/>
</dbReference>
<dbReference type="RefSeq" id="WP_072879373.1">
    <property type="nucleotide sequence ID" value="NZ_FOKU01000007.1"/>
</dbReference>
<evidence type="ECO:0000256" key="2">
    <source>
        <dbReference type="ARBA" id="ARBA00022723"/>
    </source>
</evidence>
<sequence length="194" mass="21020">MKTISTVLALGTSLLFLSCADGDTKYQDAKASDAELLAKKVERGEYLVEALGCHDCHSPKVMTQQGPQLDPERLLSGHPTDEQLPPFDLATSQGYVLVSMGGTAAKGPWGTSFAGNLTPDGSGIGNWNEQSFLNAMKKGWYKGIENGRPLMPLMPWQGYAKMTDDDVLAIFEYLKTMKPVRNIVPPYAPPVAGQ</sequence>
<keyword evidence="10" id="KW-1185">Reference proteome</keyword>
<feature type="region of interest" description="Disordered" evidence="5">
    <location>
        <begin position="62"/>
        <end position="81"/>
    </location>
</feature>
<dbReference type="EMBL" id="FRAT01000004">
    <property type="protein sequence ID" value="SHK73255.1"/>
    <property type="molecule type" value="Genomic_DNA"/>
</dbReference>